<dbReference type="Gene3D" id="1.10.510.10">
    <property type="entry name" value="Transferase(Phosphotransferase) domain 1"/>
    <property type="match status" value="1"/>
</dbReference>
<dbReference type="GO" id="GO:0005524">
    <property type="term" value="F:ATP binding"/>
    <property type="evidence" value="ECO:0007669"/>
    <property type="project" value="InterPro"/>
</dbReference>
<comment type="caution">
    <text evidence="2">The sequence shown here is derived from an EMBL/GenBank/DDBJ whole genome shotgun (WGS) entry which is preliminary data.</text>
</comment>
<dbReference type="SUPFAM" id="SSF56112">
    <property type="entry name" value="Protein kinase-like (PK-like)"/>
    <property type="match status" value="1"/>
</dbReference>
<gene>
    <name evidence="2" type="ORF">Ahy_B07g086544</name>
</gene>
<dbReference type="PROSITE" id="PS50011">
    <property type="entry name" value="PROTEIN_KINASE_DOM"/>
    <property type="match status" value="1"/>
</dbReference>
<sequence length="107" mass="12043">MSIYTRMIVKGLSHIHRKEIAHCDLKPENILLFPSLDKESANYQLKIADFGLSKTKNEEADVEVWKSKPRDTSSYFSSEAFSSHIDAPIDIWALGCIVIEMLTGLSA</sequence>
<dbReference type="InterPro" id="IPR052751">
    <property type="entry name" value="Plant_MAPKKK"/>
</dbReference>
<feature type="domain" description="Protein kinase" evidence="1">
    <location>
        <begin position="1"/>
        <end position="107"/>
    </location>
</feature>
<keyword evidence="3" id="KW-1185">Reference proteome</keyword>
<proteinExistence type="predicted"/>
<dbReference type="GO" id="GO:0007165">
    <property type="term" value="P:signal transduction"/>
    <property type="evidence" value="ECO:0007669"/>
    <property type="project" value="TreeGrafter"/>
</dbReference>
<accession>A0A444YA50</accession>
<dbReference type="AlphaFoldDB" id="A0A444YA50"/>
<name>A0A444YA50_ARAHY</name>
<dbReference type="InterPro" id="IPR000719">
    <property type="entry name" value="Prot_kinase_dom"/>
</dbReference>
<dbReference type="STRING" id="3818.A0A444YA50"/>
<dbReference type="GO" id="GO:0004672">
    <property type="term" value="F:protein kinase activity"/>
    <property type="evidence" value="ECO:0007669"/>
    <property type="project" value="InterPro"/>
</dbReference>
<dbReference type="PANTHER" id="PTHR48011">
    <property type="entry name" value="CCR4-NOT TRANSCRIPTIONAL COMPLEX SUBUNIT CAF120-RELATED"/>
    <property type="match status" value="1"/>
</dbReference>
<dbReference type="Pfam" id="PF00069">
    <property type="entry name" value="Pkinase"/>
    <property type="match status" value="1"/>
</dbReference>
<evidence type="ECO:0000313" key="3">
    <source>
        <dbReference type="Proteomes" id="UP000289738"/>
    </source>
</evidence>
<evidence type="ECO:0000259" key="1">
    <source>
        <dbReference type="PROSITE" id="PS50011"/>
    </source>
</evidence>
<dbReference type="PROSITE" id="PS00108">
    <property type="entry name" value="PROTEIN_KINASE_ST"/>
    <property type="match status" value="1"/>
</dbReference>
<dbReference type="Proteomes" id="UP000289738">
    <property type="component" value="Chromosome B07"/>
</dbReference>
<evidence type="ECO:0000313" key="2">
    <source>
        <dbReference type="EMBL" id="RYQ98765.1"/>
    </source>
</evidence>
<organism evidence="2 3">
    <name type="scientific">Arachis hypogaea</name>
    <name type="common">Peanut</name>
    <dbReference type="NCBI Taxonomy" id="3818"/>
    <lineage>
        <taxon>Eukaryota</taxon>
        <taxon>Viridiplantae</taxon>
        <taxon>Streptophyta</taxon>
        <taxon>Embryophyta</taxon>
        <taxon>Tracheophyta</taxon>
        <taxon>Spermatophyta</taxon>
        <taxon>Magnoliopsida</taxon>
        <taxon>eudicotyledons</taxon>
        <taxon>Gunneridae</taxon>
        <taxon>Pentapetalae</taxon>
        <taxon>rosids</taxon>
        <taxon>fabids</taxon>
        <taxon>Fabales</taxon>
        <taxon>Fabaceae</taxon>
        <taxon>Papilionoideae</taxon>
        <taxon>50 kb inversion clade</taxon>
        <taxon>dalbergioids sensu lato</taxon>
        <taxon>Dalbergieae</taxon>
        <taxon>Pterocarpus clade</taxon>
        <taxon>Arachis</taxon>
    </lineage>
</organism>
<dbReference type="EMBL" id="SDMP01000017">
    <property type="protein sequence ID" value="RYQ98765.1"/>
    <property type="molecule type" value="Genomic_DNA"/>
</dbReference>
<reference evidence="2 3" key="1">
    <citation type="submission" date="2019-01" db="EMBL/GenBank/DDBJ databases">
        <title>Sequencing of cultivated peanut Arachis hypogaea provides insights into genome evolution and oil improvement.</title>
        <authorList>
            <person name="Chen X."/>
        </authorList>
    </citation>
    <scope>NUCLEOTIDE SEQUENCE [LARGE SCALE GENOMIC DNA]</scope>
    <source>
        <strain evidence="3">cv. Fuhuasheng</strain>
        <tissue evidence="2">Leaves</tissue>
    </source>
</reference>
<dbReference type="PANTHER" id="PTHR48011:SF51">
    <property type="entry name" value="PROTEIN KINASE SUPERFAMILY PROTEIN"/>
    <property type="match status" value="1"/>
</dbReference>
<protein>
    <recommendedName>
        <fullName evidence="1">Protein kinase domain-containing protein</fullName>
    </recommendedName>
</protein>
<dbReference type="InterPro" id="IPR008271">
    <property type="entry name" value="Ser/Thr_kinase_AS"/>
</dbReference>
<dbReference type="InterPro" id="IPR011009">
    <property type="entry name" value="Kinase-like_dom_sf"/>
</dbReference>